<feature type="signal peptide" evidence="2">
    <location>
        <begin position="1"/>
        <end position="24"/>
    </location>
</feature>
<dbReference type="OrthoDB" id="853708at2"/>
<feature type="compositionally biased region" description="Basic and acidic residues" evidence="1">
    <location>
        <begin position="47"/>
        <end position="65"/>
    </location>
</feature>
<dbReference type="RefSeq" id="WP_025608204.1">
    <property type="nucleotide sequence ID" value="NZ_CP021235.1"/>
</dbReference>
<dbReference type="AlphaFoldDB" id="A0A1X9YUU0"/>
<protein>
    <recommendedName>
        <fullName evidence="5">DUF4890 domain-containing protein</fullName>
    </recommendedName>
</protein>
<dbReference type="Proteomes" id="UP000266292">
    <property type="component" value="Chromosome"/>
</dbReference>
<feature type="region of interest" description="Disordered" evidence="1">
    <location>
        <begin position="23"/>
        <end position="67"/>
    </location>
</feature>
<keyword evidence="4" id="KW-1185">Reference proteome</keyword>
<dbReference type="EMBL" id="CP021235">
    <property type="protein sequence ID" value="ARS36613.1"/>
    <property type="molecule type" value="Genomic_DNA"/>
</dbReference>
<sequence>MRKHILMLALGVLIAGGAVAPAVAQSNEKSRQEVRKQGHKERGTRKSPKERAKARAERMTRELDLNKSQARKVEALCLQHAKDKDAMRARFKKGDKRDASFRKEMMDSHKRHNEAMKEILNKKQYAKYEEQREQMKARHKERADSGKRGHHAREAAQSR</sequence>
<organism evidence="3 4">
    <name type="scientific">Pontibacter actiniarum</name>
    <dbReference type="NCBI Taxonomy" id="323450"/>
    <lineage>
        <taxon>Bacteria</taxon>
        <taxon>Pseudomonadati</taxon>
        <taxon>Bacteroidota</taxon>
        <taxon>Cytophagia</taxon>
        <taxon>Cytophagales</taxon>
        <taxon>Hymenobacteraceae</taxon>
        <taxon>Pontibacter</taxon>
    </lineage>
</organism>
<evidence type="ECO:0000313" key="3">
    <source>
        <dbReference type="EMBL" id="ARS36613.1"/>
    </source>
</evidence>
<evidence type="ECO:0008006" key="5">
    <source>
        <dbReference type="Google" id="ProtNLM"/>
    </source>
</evidence>
<evidence type="ECO:0000256" key="2">
    <source>
        <dbReference type="SAM" id="SignalP"/>
    </source>
</evidence>
<feature type="region of interest" description="Disordered" evidence="1">
    <location>
        <begin position="87"/>
        <end position="110"/>
    </location>
</feature>
<evidence type="ECO:0000313" key="4">
    <source>
        <dbReference type="Proteomes" id="UP000266292"/>
    </source>
</evidence>
<accession>A0A1X9YUU0</accession>
<reference evidence="4" key="1">
    <citation type="submission" date="2017-05" db="EMBL/GenBank/DDBJ databases">
        <authorList>
            <person name="Ray J."/>
            <person name="Price M."/>
            <person name="Deutschbauer A."/>
        </authorList>
    </citation>
    <scope>NUCLEOTIDE SEQUENCE [LARGE SCALE GENOMIC DNA]</scope>
    <source>
        <strain evidence="4">DSM 19842</strain>
    </source>
</reference>
<proteinExistence type="predicted"/>
<feature type="compositionally biased region" description="Basic residues" evidence="1">
    <location>
        <begin position="37"/>
        <end position="46"/>
    </location>
</feature>
<name>A0A1X9YUU0_9BACT</name>
<feature type="compositionally biased region" description="Basic and acidic residues" evidence="1">
    <location>
        <begin position="95"/>
        <end position="110"/>
    </location>
</feature>
<dbReference type="STRING" id="709015.GCA_000472485_03022"/>
<dbReference type="KEGG" id="pact:CA264_14960"/>
<feature type="chain" id="PRO_5011002728" description="DUF4890 domain-containing protein" evidence="2">
    <location>
        <begin position="25"/>
        <end position="159"/>
    </location>
</feature>
<evidence type="ECO:0000256" key="1">
    <source>
        <dbReference type="SAM" id="MobiDB-lite"/>
    </source>
</evidence>
<feature type="region of interest" description="Disordered" evidence="1">
    <location>
        <begin position="125"/>
        <end position="159"/>
    </location>
</feature>
<gene>
    <name evidence="3" type="ORF">CA264_14960</name>
</gene>
<keyword evidence="2" id="KW-0732">Signal</keyword>